<proteinExistence type="predicted"/>
<dbReference type="EMBL" id="CP049889">
    <property type="protein sequence ID" value="QIK51271.1"/>
    <property type="molecule type" value="Genomic_DNA"/>
</dbReference>
<gene>
    <name evidence="1" type="ORF">G7058_03875</name>
</gene>
<reference evidence="1 2" key="1">
    <citation type="journal article" date="2017" name="Int. J. Syst. Evol. Microbiol.">
        <title>Jeotgalibaca porci sp. nov. and Jeotgalibaca arthritidis sp. nov., isolated from pigs, and emended description of the genus Jeotgalibaca.</title>
        <authorList>
            <person name="Zamora L."/>
            <person name="Perez-Sancho M."/>
            <person name="Dominguez L."/>
            <person name="Fernandez-Garayzabal J.F."/>
            <person name="Vela A.I."/>
        </authorList>
    </citation>
    <scope>NUCLEOTIDE SEQUENCE [LARGE SCALE GENOMIC DNA]</scope>
    <source>
        <strain evidence="1 2">CCUG 69148</strain>
    </source>
</reference>
<protein>
    <submittedName>
        <fullName evidence="1">Uncharacterized protein</fullName>
    </submittedName>
</protein>
<evidence type="ECO:0000313" key="1">
    <source>
        <dbReference type="EMBL" id="QIK51271.1"/>
    </source>
</evidence>
<dbReference type="GeneID" id="94552405"/>
<dbReference type="RefSeq" id="WP_166062324.1">
    <property type="nucleotide sequence ID" value="NZ_CP049889.1"/>
</dbReference>
<organism evidence="1 2">
    <name type="scientific">Jeotgalibaca porci</name>
    <dbReference type="NCBI Taxonomy" id="1868793"/>
    <lineage>
        <taxon>Bacteria</taxon>
        <taxon>Bacillati</taxon>
        <taxon>Bacillota</taxon>
        <taxon>Bacilli</taxon>
        <taxon>Lactobacillales</taxon>
        <taxon>Carnobacteriaceae</taxon>
        <taxon>Jeotgalibaca</taxon>
    </lineage>
</organism>
<dbReference type="KEGG" id="jpo:G7058_03875"/>
<evidence type="ECO:0000313" key="2">
    <source>
        <dbReference type="Proteomes" id="UP000501830"/>
    </source>
</evidence>
<dbReference type="AlphaFoldDB" id="A0A6G7WGB0"/>
<sequence length="124" mass="14630">MLNNWHRYDQQADKLDYINFENMKNLYKGLSQLTQAERQFLANHYHHKTGKITDSKGSDLTGISLKDYRKQRRKIETKLNGYIKPEMDKLHAETGFVPFADTPKVSRDKGREDIITGLRYIPRE</sequence>
<name>A0A6G7WGB0_9LACT</name>
<keyword evidence="2" id="KW-1185">Reference proteome</keyword>
<dbReference type="Proteomes" id="UP000501830">
    <property type="component" value="Chromosome"/>
</dbReference>
<accession>A0A6G7WGB0</accession>